<dbReference type="InterPro" id="IPR036938">
    <property type="entry name" value="PAP2/HPO_sf"/>
</dbReference>
<organism evidence="3 4">
    <name type="scientific">Pseudoxanthomonas kaohsiungensis</name>
    <dbReference type="NCBI Taxonomy" id="283923"/>
    <lineage>
        <taxon>Bacteria</taxon>
        <taxon>Pseudomonadati</taxon>
        <taxon>Pseudomonadota</taxon>
        <taxon>Gammaproteobacteria</taxon>
        <taxon>Lysobacterales</taxon>
        <taxon>Lysobacteraceae</taxon>
        <taxon>Pseudoxanthomonas</taxon>
    </lineage>
</organism>
<feature type="domain" description="Phosphatidic acid phosphatase type 2/haloperoxidase" evidence="2">
    <location>
        <begin position="106"/>
        <end position="236"/>
    </location>
</feature>
<keyword evidence="4" id="KW-1185">Reference proteome</keyword>
<dbReference type="Pfam" id="PF01569">
    <property type="entry name" value="PAP2"/>
    <property type="match status" value="1"/>
</dbReference>
<name>A0ABW3M116_9GAMM</name>
<feature type="transmembrane region" description="Helical" evidence="1">
    <location>
        <begin position="106"/>
        <end position="126"/>
    </location>
</feature>
<feature type="transmembrane region" description="Helical" evidence="1">
    <location>
        <begin position="163"/>
        <end position="181"/>
    </location>
</feature>
<gene>
    <name evidence="3" type="ORF">ACFQ2N_10190</name>
</gene>
<comment type="caution">
    <text evidence="3">The sequence shown here is derived from an EMBL/GenBank/DDBJ whole genome shotgun (WGS) entry which is preliminary data.</text>
</comment>
<proteinExistence type="predicted"/>
<accession>A0ABW3M116</accession>
<keyword evidence="1" id="KW-0812">Transmembrane</keyword>
<dbReference type="CDD" id="cd03396">
    <property type="entry name" value="PAP2_like_6"/>
    <property type="match status" value="1"/>
</dbReference>
<dbReference type="InterPro" id="IPR000326">
    <property type="entry name" value="PAP2/HPO"/>
</dbReference>
<protein>
    <submittedName>
        <fullName evidence="3">Phosphatase PAP2 family protein</fullName>
    </submittedName>
</protein>
<reference evidence="4" key="1">
    <citation type="journal article" date="2019" name="Int. J. Syst. Evol. Microbiol.">
        <title>The Global Catalogue of Microorganisms (GCM) 10K type strain sequencing project: providing services to taxonomists for standard genome sequencing and annotation.</title>
        <authorList>
            <consortium name="The Broad Institute Genomics Platform"/>
            <consortium name="The Broad Institute Genome Sequencing Center for Infectious Disease"/>
            <person name="Wu L."/>
            <person name="Ma J."/>
        </authorList>
    </citation>
    <scope>NUCLEOTIDE SEQUENCE [LARGE SCALE GENOMIC DNA]</scope>
    <source>
        <strain evidence="4">CCUG 55854</strain>
    </source>
</reference>
<feature type="transmembrane region" description="Helical" evidence="1">
    <location>
        <begin position="20"/>
        <end position="39"/>
    </location>
</feature>
<keyword evidence="1" id="KW-0472">Membrane</keyword>
<sequence>MSSMPDPFPAPRPTLPTCFLARHLAWPLAAAVVASVLLMRAGGDRWLADALFGLEGGQWVLREHWLTSAVIHRGGKWLSLLAGLVVLALNLAALRRPRWAPLRRPLLYLLLASALGSASVSLLKAATDVACPWDLARYGGARDDAGASALAAARVPRLACYPAGHASAGYAWVSLYFAALLWRPRWRWRGLAIGLAAGALFGAGQQLRGAHFLSHDVAALAVCWVVSLGLYCLFVRVRPGRLTPQVQA</sequence>
<keyword evidence="1" id="KW-1133">Transmembrane helix</keyword>
<evidence type="ECO:0000313" key="4">
    <source>
        <dbReference type="Proteomes" id="UP001597033"/>
    </source>
</evidence>
<feature type="transmembrane region" description="Helical" evidence="1">
    <location>
        <begin position="188"/>
        <end position="205"/>
    </location>
</feature>
<dbReference type="RefSeq" id="WP_379655872.1">
    <property type="nucleotide sequence ID" value="NZ_JBHTKN010000006.1"/>
</dbReference>
<evidence type="ECO:0000313" key="3">
    <source>
        <dbReference type="EMBL" id="MFD1042715.1"/>
    </source>
</evidence>
<dbReference type="SUPFAM" id="SSF48317">
    <property type="entry name" value="Acid phosphatase/Vanadium-dependent haloperoxidase"/>
    <property type="match status" value="1"/>
</dbReference>
<feature type="transmembrane region" description="Helical" evidence="1">
    <location>
        <begin position="217"/>
        <end position="235"/>
    </location>
</feature>
<dbReference type="EMBL" id="JBHTKN010000006">
    <property type="protein sequence ID" value="MFD1042715.1"/>
    <property type="molecule type" value="Genomic_DNA"/>
</dbReference>
<feature type="transmembrane region" description="Helical" evidence="1">
    <location>
        <begin position="77"/>
        <end position="94"/>
    </location>
</feature>
<evidence type="ECO:0000259" key="2">
    <source>
        <dbReference type="Pfam" id="PF01569"/>
    </source>
</evidence>
<dbReference type="Proteomes" id="UP001597033">
    <property type="component" value="Unassembled WGS sequence"/>
</dbReference>
<evidence type="ECO:0000256" key="1">
    <source>
        <dbReference type="SAM" id="Phobius"/>
    </source>
</evidence>